<proteinExistence type="predicted"/>
<name>A0ABQ5QHF4_9BACT</name>
<dbReference type="EMBL" id="BSDE01000005">
    <property type="protein sequence ID" value="GLH73998.1"/>
    <property type="molecule type" value="Genomic_DNA"/>
</dbReference>
<feature type="compositionally biased region" description="Polar residues" evidence="1">
    <location>
        <begin position="203"/>
        <end position="223"/>
    </location>
</feature>
<keyword evidence="4" id="KW-1185">Reference proteome</keyword>
<feature type="chain" id="PRO_5045670548" evidence="2">
    <location>
        <begin position="28"/>
        <end position="1611"/>
    </location>
</feature>
<organism evidence="3 4">
    <name type="scientific">Geothrix limicola</name>
    <dbReference type="NCBI Taxonomy" id="2927978"/>
    <lineage>
        <taxon>Bacteria</taxon>
        <taxon>Pseudomonadati</taxon>
        <taxon>Acidobacteriota</taxon>
        <taxon>Holophagae</taxon>
        <taxon>Holophagales</taxon>
        <taxon>Holophagaceae</taxon>
        <taxon>Geothrix</taxon>
    </lineage>
</organism>
<dbReference type="RefSeq" id="WP_285575800.1">
    <property type="nucleotide sequence ID" value="NZ_BSDE01000005.1"/>
</dbReference>
<reference evidence="3 4" key="1">
    <citation type="journal article" date="2023" name="Antonie Van Leeuwenhoek">
        <title>Mesoterricola silvestris gen. nov., sp. nov., Mesoterricola sediminis sp. nov., Geothrix oryzae sp. nov., Geothrix edaphica sp. nov., Geothrix rubra sp. nov., and Geothrix limicola sp. nov., six novel members of Acidobacteriota isolated from soils.</title>
        <authorList>
            <person name="Itoh H."/>
            <person name="Sugisawa Y."/>
            <person name="Mise K."/>
            <person name="Xu Z."/>
            <person name="Kuniyasu M."/>
            <person name="Ushijima N."/>
            <person name="Kawano K."/>
            <person name="Kobayashi E."/>
            <person name="Shiratori Y."/>
            <person name="Masuda Y."/>
            <person name="Senoo K."/>
        </authorList>
    </citation>
    <scope>NUCLEOTIDE SEQUENCE [LARGE SCALE GENOMIC DNA]</scope>
    <source>
        <strain evidence="3 4">Red804</strain>
    </source>
</reference>
<keyword evidence="2" id="KW-0732">Signal</keyword>
<sequence length="1611" mass="170974">MFRFDRNFLRAFLGLMLGFAALCPLQAQLDTRLQATKTDFLDLYQKSTTAALKPEVVTVFDFSGSMEALMFHPLYQNLDRDDNNNTQNMSFTLVPDTPANNTYTITATSAQNSRVWASVDLTVNSSGNVTVSNRQHSYLYPTMRTSNNISTGSSDISVSGTSGTITLSWTVYITNNSTSNPMHFGDTWSSSPTSTLSPSTHTNDVTVSRGSSASRTNTTTWTVPSYNSTGTPAYVTSTLYADGVSPVFVGLVTPQGTLVDATLADSATGTMSGVSANPKHSDIRNWVRAASHARYYAMVNGDKRTIDIPIPWEITDANSTGNPLSSRKVLDQIVRKNVTYGSGLQMELDSTYTLNNGDNVLSANSTTTTLNMVSHRTDYMGWLFTATYANGTYSNFSKKYIIYDAADKSLVPNQLDVSWGQGWGAAAAGHSIYVPKFSDVDGSYVTDVTADASVNIVPGMSRIQAVKRAAIETWIQNQASVLWAFRFLDPTSEGAPNGTNIHNNSATTMNVTAGVPTSAQTGRDSGWSLLNNTAAQGINSTTGNSVTNMKRIAILTAGNSTPLTYATANALAQFNDPNNVFSAIETGNDAPSTCMSHFLIVFTDGNDNNNSGTLNPNATTPYILNGAVNPLNGNQQVIKYPTSIDRLGSWWNIFNFAAVAAHMADTSLGTNPGVDYLAATQAAAGTSATPHSFLPFAIKKRGSVDFGSAGHRVTTMTVGVSLGGYYADDETAYPVSGKRALYRAALLGDPSITSGAVTSFHGFDPASDWIVNPADPADYPDVGLRKTGATYFFDGSNPEKLALMLQRAIQATQQPANINSTSNPNLPFIGASLGKQIYLGKFVPPSTGGPIWSGDLLMFATKEVNSQTQIIDSAGNATTTLDSTTAQWSAGAALFNNRLWSARKLYTRLPGDSNTAEKGFTTFSDTGTAFTAIKGEIMTKGPDGTTSPTTGPYPSVARSPAVDDPTKQAVIQKAMGADLKSTPDPSTGRPTANRANIMGDVIDSNPAAIPYTMTDSLKGQFTTALSTLNGDRFRLVLVGTNQGWLHAFGEVTKDTTIVDGSGVSQTLVKGAVDELWSFMPTDFLGQLDYVYGNSSGNPHRFLVDGAPLIYHLDLPPSTGGSGNGTVDSTERAIAIIGLKKGGRSYYAIDIHDPFNPSLKWSLCPDEVAYFPSSRIAAGGPPLTTVKNVLGTMGFSTASPALGRVLFNGVVRDAVFFSGGYSTPDVEANFKDINGVATKLGRSVLALDVYTGEVLAAVDMTTISSTINCIPAGVVPFEFFVNSGMAQRAYFLDYGGGLWSWGSGLTNASGAFKDYRNDSSDLAMWTADGTSTGTSSVRKVAADGSGNNAKYTTLPAPFRVGTFLGNGKTVSGVTAPTPAAVGVAMISGDRNNPVDLQYTSGVGSNRPTGHRLTVVFDRQDSKAWNLDSTGIQDTNLINFSSQTEPPGTGTTQSKLITPGSDTFYLTNGGSPYFGYYISLPGVGPSPDYFVPKGITEPIVVAGSLFYSYFKPTTVDVCSGGDGTTYSNLICDVYRPMASDSRTNVTCNSGNQTTWSGVASTFMAYGTRGVIQGGATPVANPPIGASKTALSLKTIVGRQTQQYPKARVWRTVH</sequence>
<evidence type="ECO:0000313" key="3">
    <source>
        <dbReference type="EMBL" id="GLH73998.1"/>
    </source>
</evidence>
<evidence type="ECO:0000313" key="4">
    <source>
        <dbReference type="Proteomes" id="UP001165069"/>
    </source>
</evidence>
<protein>
    <submittedName>
        <fullName evidence="3">Uncharacterized protein</fullName>
    </submittedName>
</protein>
<dbReference type="Proteomes" id="UP001165069">
    <property type="component" value="Unassembled WGS sequence"/>
</dbReference>
<evidence type="ECO:0000256" key="1">
    <source>
        <dbReference type="SAM" id="MobiDB-lite"/>
    </source>
</evidence>
<accession>A0ABQ5QHF4</accession>
<feature type="compositionally biased region" description="Low complexity" evidence="1">
    <location>
        <begin position="188"/>
        <end position="202"/>
    </location>
</feature>
<feature type="signal peptide" evidence="2">
    <location>
        <begin position="1"/>
        <end position="27"/>
    </location>
</feature>
<evidence type="ECO:0000256" key="2">
    <source>
        <dbReference type="SAM" id="SignalP"/>
    </source>
</evidence>
<feature type="region of interest" description="Disordered" evidence="1">
    <location>
        <begin position="188"/>
        <end position="223"/>
    </location>
</feature>
<gene>
    <name evidence="3" type="ORF">GETHLI_25000</name>
</gene>
<comment type="caution">
    <text evidence="3">The sequence shown here is derived from an EMBL/GenBank/DDBJ whole genome shotgun (WGS) entry which is preliminary data.</text>
</comment>